<evidence type="ECO:0000256" key="6">
    <source>
        <dbReference type="ARBA" id="ARBA00023125"/>
    </source>
</evidence>
<evidence type="ECO:0000256" key="2">
    <source>
        <dbReference type="ARBA" id="ARBA00022670"/>
    </source>
</evidence>
<comment type="similarity">
    <text evidence="1 8">Belongs to the SOS response-associated peptidase family.</text>
</comment>
<keyword evidence="3" id="KW-0227">DNA damage</keyword>
<evidence type="ECO:0000313" key="9">
    <source>
        <dbReference type="EMBL" id="RPE05574.1"/>
    </source>
</evidence>
<evidence type="ECO:0000313" key="10">
    <source>
        <dbReference type="Proteomes" id="UP000278351"/>
    </source>
</evidence>
<keyword evidence="5" id="KW-0190">Covalent protein-DNA linkage</keyword>
<keyword evidence="4 8" id="KW-0378">Hydrolase</keyword>
<evidence type="ECO:0000256" key="1">
    <source>
        <dbReference type="ARBA" id="ARBA00008136"/>
    </source>
</evidence>
<comment type="caution">
    <text evidence="9">The sequence shown here is derived from an EMBL/GenBank/DDBJ whole genome shotgun (WGS) entry which is preliminary data.</text>
</comment>
<accession>A0A3N4Q1D7</accession>
<dbReference type="EMBL" id="RPDH01000003">
    <property type="protein sequence ID" value="RPE05574.1"/>
    <property type="molecule type" value="Genomic_DNA"/>
</dbReference>
<protein>
    <recommendedName>
        <fullName evidence="8">Abasic site processing protein</fullName>
        <ecNumber evidence="8">3.4.-.-</ecNumber>
    </recommendedName>
</protein>
<dbReference type="InterPro" id="IPR003738">
    <property type="entry name" value="SRAP"/>
</dbReference>
<evidence type="ECO:0000256" key="4">
    <source>
        <dbReference type="ARBA" id="ARBA00022801"/>
    </source>
</evidence>
<dbReference type="Proteomes" id="UP000278351">
    <property type="component" value="Unassembled WGS sequence"/>
</dbReference>
<evidence type="ECO:0000256" key="3">
    <source>
        <dbReference type="ARBA" id="ARBA00022763"/>
    </source>
</evidence>
<reference evidence="9 10" key="1">
    <citation type="submission" date="2018-11" db="EMBL/GenBank/DDBJ databases">
        <title>Chitinophaga lutea sp.nov., isolate from arsenic contaminated soil.</title>
        <authorList>
            <person name="Zong Y."/>
        </authorList>
    </citation>
    <scope>NUCLEOTIDE SEQUENCE [LARGE SCALE GENOMIC DNA]</scope>
    <source>
        <strain evidence="9 10">ZY74</strain>
    </source>
</reference>
<keyword evidence="7" id="KW-0456">Lyase</keyword>
<dbReference type="Gene3D" id="3.90.1680.10">
    <property type="entry name" value="SOS response associated peptidase-like"/>
    <property type="match status" value="1"/>
</dbReference>
<dbReference type="GO" id="GO:0003697">
    <property type="term" value="F:single-stranded DNA binding"/>
    <property type="evidence" value="ECO:0007669"/>
    <property type="project" value="InterPro"/>
</dbReference>
<keyword evidence="2 8" id="KW-0645">Protease</keyword>
<name>A0A3N4Q1D7_9BACT</name>
<gene>
    <name evidence="9" type="ORF">EGT74_24645</name>
</gene>
<keyword evidence="10" id="KW-1185">Reference proteome</keyword>
<dbReference type="Pfam" id="PF02586">
    <property type="entry name" value="SRAP"/>
    <property type="match status" value="1"/>
</dbReference>
<dbReference type="GO" id="GO:0016829">
    <property type="term" value="F:lyase activity"/>
    <property type="evidence" value="ECO:0007669"/>
    <property type="project" value="UniProtKB-KW"/>
</dbReference>
<dbReference type="AlphaFoldDB" id="A0A3N4Q1D7"/>
<dbReference type="SUPFAM" id="SSF143081">
    <property type="entry name" value="BB1717-like"/>
    <property type="match status" value="1"/>
</dbReference>
<evidence type="ECO:0000256" key="8">
    <source>
        <dbReference type="RuleBase" id="RU364100"/>
    </source>
</evidence>
<dbReference type="PANTHER" id="PTHR13604">
    <property type="entry name" value="DC12-RELATED"/>
    <property type="match status" value="1"/>
</dbReference>
<organism evidence="9 10">
    <name type="scientific">Chitinophaga lutea</name>
    <dbReference type="NCBI Taxonomy" id="2488634"/>
    <lineage>
        <taxon>Bacteria</taxon>
        <taxon>Pseudomonadati</taxon>
        <taxon>Bacteroidota</taxon>
        <taxon>Chitinophagia</taxon>
        <taxon>Chitinophagales</taxon>
        <taxon>Chitinophagaceae</taxon>
        <taxon>Chitinophaga</taxon>
    </lineage>
</organism>
<dbReference type="GO" id="GO:0006508">
    <property type="term" value="P:proteolysis"/>
    <property type="evidence" value="ECO:0007669"/>
    <property type="project" value="UniProtKB-KW"/>
</dbReference>
<sequence length="255" mass="29524">MNTGLITTWTGCMPRSPAPSRITWNLCNLPKKTTMCGRYILESERPVHITLKEKDFLPETFQGDLFNSYNIAPTQTVPVMRELKNLEFMHWWLIPGYEKEFKAGKFTLFNKKSEELEKPYWKKLVASQRVVIPMGGFYEWKKLTPKDKTPYLIKPSEDGMFWVAGLYDNWVNRETGEVKRSFTMLTMAPNEFMAEVHNRMPVFLDPQAEDVAAWLAGAPPEEILKPFPSDRMTKYEVGPAVGNSRNNYKELTNPV</sequence>
<dbReference type="InterPro" id="IPR036590">
    <property type="entry name" value="SRAP-like"/>
</dbReference>
<dbReference type="GO" id="GO:0008233">
    <property type="term" value="F:peptidase activity"/>
    <property type="evidence" value="ECO:0007669"/>
    <property type="project" value="UniProtKB-KW"/>
</dbReference>
<evidence type="ECO:0000256" key="5">
    <source>
        <dbReference type="ARBA" id="ARBA00023124"/>
    </source>
</evidence>
<dbReference type="EC" id="3.4.-.-" evidence="8"/>
<proteinExistence type="inferred from homology"/>
<keyword evidence="6" id="KW-0238">DNA-binding</keyword>
<dbReference type="PANTHER" id="PTHR13604:SF0">
    <property type="entry name" value="ABASIC SITE PROCESSING PROTEIN HMCES"/>
    <property type="match status" value="1"/>
</dbReference>
<evidence type="ECO:0000256" key="7">
    <source>
        <dbReference type="ARBA" id="ARBA00023239"/>
    </source>
</evidence>
<dbReference type="GO" id="GO:0106300">
    <property type="term" value="P:protein-DNA covalent cross-linking repair"/>
    <property type="evidence" value="ECO:0007669"/>
    <property type="project" value="InterPro"/>
</dbReference>